<dbReference type="EMBL" id="BLKM01000308">
    <property type="protein sequence ID" value="GFG31443.1"/>
    <property type="molecule type" value="Genomic_DNA"/>
</dbReference>
<sequence length="215" mass="24940">MYSGNEDRQGTRGVGFTVSKKASRSVLGFTPICERIYTLRIKGKFHNITFVNVCAPTEDTEDELIDEFYETLQSVCDELPTHDAIITLGTWKIPGTNDTNQIDHITVSKRWATDIENIRTYRGANSDSDHFLVGARLKQRIALITRSSAENRKRWNIDKFDETDVERYYQQEVQRKLQENPPSNDIEEEWTYIKEMIITSALNIIGEKQNERNEE</sequence>
<name>A0A6L2PFX9_COPFO</name>
<evidence type="ECO:0008006" key="3">
    <source>
        <dbReference type="Google" id="ProtNLM"/>
    </source>
</evidence>
<dbReference type="InterPro" id="IPR036691">
    <property type="entry name" value="Endo/exonu/phosph_ase_sf"/>
</dbReference>
<accession>A0A6L2PFX9</accession>
<protein>
    <recommendedName>
        <fullName evidence="3">Endonuclease/exonuclease/phosphatase domain-containing protein</fullName>
    </recommendedName>
</protein>
<reference evidence="2" key="1">
    <citation type="submission" date="2020-01" db="EMBL/GenBank/DDBJ databases">
        <title>Draft genome sequence of the Termite Coptotermes fromosanus.</title>
        <authorList>
            <person name="Itakura S."/>
            <person name="Yosikawa Y."/>
            <person name="Umezawa K."/>
        </authorList>
    </citation>
    <scope>NUCLEOTIDE SEQUENCE [LARGE SCALE GENOMIC DNA]</scope>
</reference>
<dbReference type="SUPFAM" id="SSF56219">
    <property type="entry name" value="DNase I-like"/>
    <property type="match status" value="1"/>
</dbReference>
<organism evidence="1 2">
    <name type="scientific">Coptotermes formosanus</name>
    <name type="common">Formosan subterranean termite</name>
    <dbReference type="NCBI Taxonomy" id="36987"/>
    <lineage>
        <taxon>Eukaryota</taxon>
        <taxon>Metazoa</taxon>
        <taxon>Ecdysozoa</taxon>
        <taxon>Arthropoda</taxon>
        <taxon>Hexapoda</taxon>
        <taxon>Insecta</taxon>
        <taxon>Pterygota</taxon>
        <taxon>Neoptera</taxon>
        <taxon>Polyneoptera</taxon>
        <taxon>Dictyoptera</taxon>
        <taxon>Blattodea</taxon>
        <taxon>Blattoidea</taxon>
        <taxon>Termitoidae</taxon>
        <taxon>Rhinotermitidae</taxon>
        <taxon>Coptotermes</taxon>
    </lineage>
</organism>
<dbReference type="Proteomes" id="UP000502823">
    <property type="component" value="Unassembled WGS sequence"/>
</dbReference>
<dbReference type="OrthoDB" id="8049952at2759"/>
<evidence type="ECO:0000313" key="1">
    <source>
        <dbReference type="EMBL" id="GFG31443.1"/>
    </source>
</evidence>
<dbReference type="AlphaFoldDB" id="A0A6L2PFX9"/>
<evidence type="ECO:0000313" key="2">
    <source>
        <dbReference type="Proteomes" id="UP000502823"/>
    </source>
</evidence>
<comment type="caution">
    <text evidence="1">The sequence shown here is derived from an EMBL/GenBank/DDBJ whole genome shotgun (WGS) entry which is preliminary data.</text>
</comment>
<dbReference type="InParanoid" id="A0A6L2PFX9"/>
<dbReference type="Gene3D" id="3.60.10.10">
    <property type="entry name" value="Endonuclease/exonuclease/phosphatase"/>
    <property type="match status" value="1"/>
</dbReference>
<gene>
    <name evidence="1" type="ORF">Cfor_07802</name>
</gene>
<keyword evidence="2" id="KW-1185">Reference proteome</keyword>
<proteinExistence type="predicted"/>